<evidence type="ECO:0000313" key="4">
    <source>
        <dbReference type="EMBL" id="CAG8687422.1"/>
    </source>
</evidence>
<feature type="non-terminal residue" evidence="4">
    <location>
        <position position="297"/>
    </location>
</feature>
<dbReference type="CDD" id="cd00773">
    <property type="entry name" value="HisRS-like_core"/>
    <property type="match status" value="1"/>
</dbReference>
<evidence type="ECO:0000259" key="3">
    <source>
        <dbReference type="PROSITE" id="PS50862"/>
    </source>
</evidence>
<dbReference type="GO" id="GO:0006427">
    <property type="term" value="P:histidyl-tRNA aminoacylation"/>
    <property type="evidence" value="ECO:0007669"/>
    <property type="project" value="TreeGrafter"/>
</dbReference>
<dbReference type="SUPFAM" id="SSF55681">
    <property type="entry name" value="Class II aaRS and biotin synthetases"/>
    <property type="match status" value="1"/>
</dbReference>
<dbReference type="InterPro" id="IPR006195">
    <property type="entry name" value="aa-tRNA-synth_II"/>
</dbReference>
<keyword evidence="5" id="KW-1185">Reference proteome</keyword>
<protein>
    <recommendedName>
        <fullName evidence="1">histidine--tRNA ligase</fullName>
        <ecNumber evidence="1">6.1.1.21</ecNumber>
    </recommendedName>
</protein>
<dbReference type="GO" id="GO:0004821">
    <property type="term" value="F:histidine-tRNA ligase activity"/>
    <property type="evidence" value="ECO:0007669"/>
    <property type="project" value="UniProtKB-EC"/>
</dbReference>
<dbReference type="EMBL" id="CAJVPZ010018379">
    <property type="protein sequence ID" value="CAG8687422.1"/>
    <property type="molecule type" value="Genomic_DNA"/>
</dbReference>
<gene>
    <name evidence="4" type="ORF">RFULGI_LOCUS9837</name>
</gene>
<organism evidence="4 5">
    <name type="scientific">Racocetra fulgida</name>
    <dbReference type="NCBI Taxonomy" id="60492"/>
    <lineage>
        <taxon>Eukaryota</taxon>
        <taxon>Fungi</taxon>
        <taxon>Fungi incertae sedis</taxon>
        <taxon>Mucoromycota</taxon>
        <taxon>Glomeromycotina</taxon>
        <taxon>Glomeromycetes</taxon>
        <taxon>Diversisporales</taxon>
        <taxon>Gigasporaceae</taxon>
        <taxon>Racocetra</taxon>
    </lineage>
</organism>
<dbReference type="Gene3D" id="3.30.930.10">
    <property type="entry name" value="Bira Bifunctional Protein, Domain 2"/>
    <property type="match status" value="1"/>
</dbReference>
<reference evidence="4" key="1">
    <citation type="submission" date="2021-06" db="EMBL/GenBank/DDBJ databases">
        <authorList>
            <person name="Kallberg Y."/>
            <person name="Tangrot J."/>
            <person name="Rosling A."/>
        </authorList>
    </citation>
    <scope>NUCLEOTIDE SEQUENCE</scope>
    <source>
        <strain evidence="4">IN212</strain>
    </source>
</reference>
<feature type="domain" description="Aminoacyl-transfer RNA synthetases class-II family profile" evidence="3">
    <location>
        <begin position="1"/>
        <end position="129"/>
    </location>
</feature>
<dbReference type="InterPro" id="IPR045864">
    <property type="entry name" value="aa-tRNA-synth_II/BPL/LPL"/>
</dbReference>
<evidence type="ECO:0000256" key="2">
    <source>
        <dbReference type="ARBA" id="ARBA00047639"/>
    </source>
</evidence>
<sequence length="297" mass="34026">SESDIVGKELYSFIDHDDKLTLRPEGTAALISNNMDRDLPKRYYYYGPMFRRERPQKGRLRQFEQFGVEMFGHENPTSDIEIIEMAWAFLNKIDTDTSFEGLQKLGIPYKINPRLVRGLDYYEDTVFEFKCTDSRLGASQGTVLAGGRYDNLVQLMGGKEKVPGIGLAAILRDDDILRERPIAVVIIQDRDKVILSTENCSTNNNMMLYCYGLKISRVLRSHNIKTFFYHIPSANHLSLKTILANVVKTNASHAILVGEKEIMNDKVILKDLDLKVQNEYKLEDIVQPILESKKKIK</sequence>
<dbReference type="OrthoDB" id="1906957at2759"/>
<dbReference type="AlphaFoldDB" id="A0A9N9ENT4"/>
<dbReference type="InterPro" id="IPR041715">
    <property type="entry name" value="HisRS-like_core"/>
</dbReference>
<dbReference type="InterPro" id="IPR004516">
    <property type="entry name" value="HisRS/HisZ"/>
</dbReference>
<dbReference type="EC" id="6.1.1.21" evidence="1"/>
<proteinExistence type="predicted"/>
<dbReference type="PROSITE" id="PS50862">
    <property type="entry name" value="AA_TRNA_LIGASE_II"/>
    <property type="match status" value="1"/>
</dbReference>
<dbReference type="PANTHER" id="PTHR43707">
    <property type="entry name" value="HISTIDYL-TRNA SYNTHETASE"/>
    <property type="match status" value="1"/>
</dbReference>
<comment type="caution">
    <text evidence="4">The sequence shown here is derived from an EMBL/GenBank/DDBJ whole genome shotgun (WGS) entry which is preliminary data.</text>
</comment>
<evidence type="ECO:0000313" key="5">
    <source>
        <dbReference type="Proteomes" id="UP000789396"/>
    </source>
</evidence>
<dbReference type="Gene3D" id="3.40.50.800">
    <property type="entry name" value="Anticodon-binding domain"/>
    <property type="match status" value="1"/>
</dbReference>
<comment type="catalytic activity">
    <reaction evidence="2">
        <text>tRNA(His) + L-histidine + ATP = L-histidyl-tRNA(His) + AMP + diphosphate + H(+)</text>
        <dbReference type="Rhea" id="RHEA:17313"/>
        <dbReference type="Rhea" id="RHEA-COMP:9665"/>
        <dbReference type="Rhea" id="RHEA-COMP:9689"/>
        <dbReference type="ChEBI" id="CHEBI:15378"/>
        <dbReference type="ChEBI" id="CHEBI:30616"/>
        <dbReference type="ChEBI" id="CHEBI:33019"/>
        <dbReference type="ChEBI" id="CHEBI:57595"/>
        <dbReference type="ChEBI" id="CHEBI:78442"/>
        <dbReference type="ChEBI" id="CHEBI:78527"/>
        <dbReference type="ChEBI" id="CHEBI:456215"/>
        <dbReference type="EC" id="6.1.1.21"/>
    </reaction>
</comment>
<dbReference type="GO" id="GO:0005737">
    <property type="term" value="C:cytoplasm"/>
    <property type="evidence" value="ECO:0007669"/>
    <property type="project" value="InterPro"/>
</dbReference>
<evidence type="ECO:0000256" key="1">
    <source>
        <dbReference type="ARBA" id="ARBA00012815"/>
    </source>
</evidence>
<dbReference type="SUPFAM" id="SSF52954">
    <property type="entry name" value="Class II aaRS ABD-related"/>
    <property type="match status" value="1"/>
</dbReference>
<dbReference type="Proteomes" id="UP000789396">
    <property type="component" value="Unassembled WGS sequence"/>
</dbReference>
<accession>A0A9N9ENT4</accession>
<name>A0A9N9ENT4_9GLOM</name>
<dbReference type="Pfam" id="PF13393">
    <property type="entry name" value="tRNA-synt_His"/>
    <property type="match status" value="1"/>
</dbReference>
<dbReference type="InterPro" id="IPR036621">
    <property type="entry name" value="Anticodon-bd_dom_sf"/>
</dbReference>
<dbReference type="PANTHER" id="PTHR43707:SF1">
    <property type="entry name" value="HISTIDINE--TRNA LIGASE, MITOCHONDRIAL-RELATED"/>
    <property type="match status" value="1"/>
</dbReference>